<protein>
    <submittedName>
        <fullName evidence="7">Uncharacterized protein</fullName>
    </submittedName>
</protein>
<feature type="transmembrane region" description="Helical" evidence="6">
    <location>
        <begin position="92"/>
        <end position="111"/>
    </location>
</feature>
<accession>A0AAJ0D8K5</accession>
<evidence type="ECO:0000256" key="4">
    <source>
        <dbReference type="ARBA" id="ARBA00022989"/>
    </source>
</evidence>
<dbReference type="AlphaFoldDB" id="A0AAJ0D8K5"/>
<dbReference type="PANTHER" id="PTHR42038:SF4">
    <property type="entry name" value="INTEGRAL MEMBRANE PROTEIN"/>
    <property type="match status" value="1"/>
</dbReference>
<reference evidence="7" key="1">
    <citation type="submission" date="2023-04" db="EMBL/GenBank/DDBJ databases">
        <title>Black Yeasts Isolated from many extreme environments.</title>
        <authorList>
            <person name="Coleine C."/>
            <person name="Stajich J.E."/>
            <person name="Selbmann L."/>
        </authorList>
    </citation>
    <scope>NUCLEOTIDE SEQUENCE</scope>
    <source>
        <strain evidence="7">CCFEE 5312</strain>
    </source>
</reference>
<keyword evidence="4 6" id="KW-1133">Transmembrane helix</keyword>
<keyword evidence="8" id="KW-1185">Reference proteome</keyword>
<feature type="transmembrane region" description="Helical" evidence="6">
    <location>
        <begin position="214"/>
        <end position="239"/>
    </location>
</feature>
<evidence type="ECO:0000256" key="2">
    <source>
        <dbReference type="ARBA" id="ARBA00006757"/>
    </source>
</evidence>
<feature type="transmembrane region" description="Helical" evidence="6">
    <location>
        <begin position="63"/>
        <end position="80"/>
    </location>
</feature>
<comment type="similarity">
    <text evidence="2">Belongs to the paxB family.</text>
</comment>
<feature type="transmembrane region" description="Helical" evidence="6">
    <location>
        <begin position="123"/>
        <end position="143"/>
    </location>
</feature>
<keyword evidence="3 6" id="KW-0812">Transmembrane</keyword>
<dbReference type="InterPro" id="IPR039020">
    <property type="entry name" value="PaxB-like"/>
</dbReference>
<evidence type="ECO:0000256" key="6">
    <source>
        <dbReference type="SAM" id="Phobius"/>
    </source>
</evidence>
<evidence type="ECO:0000256" key="1">
    <source>
        <dbReference type="ARBA" id="ARBA00004141"/>
    </source>
</evidence>
<proteinExistence type="inferred from homology"/>
<sequence>MSFELSHTLAGHHLIVQPSDAALNPPEAYFYVQDGLMIACGVLYALCYFFYALRTYKDKHLAGPIEHMATTMAYELYYAFATTSTPLELACFILWFLFDIAFVGVALYSAYPAHRRSLVLLRLVLGVGAGVVFLHYLCLLYPSEREQCTAFWVGVLLQLPISVGSLYLLIVERDVRGHSLEIWVTRCLGCWTAYGLFFWRYWNVPENWGYVGSGWSVGLIGVTLAAEGVYPWVYVWVWMSRQRRGGGRRKGE</sequence>
<organism evidence="7 8">
    <name type="scientific">Extremus antarcticus</name>
    <dbReference type="NCBI Taxonomy" id="702011"/>
    <lineage>
        <taxon>Eukaryota</taxon>
        <taxon>Fungi</taxon>
        <taxon>Dikarya</taxon>
        <taxon>Ascomycota</taxon>
        <taxon>Pezizomycotina</taxon>
        <taxon>Dothideomycetes</taxon>
        <taxon>Dothideomycetidae</taxon>
        <taxon>Mycosphaerellales</taxon>
        <taxon>Extremaceae</taxon>
        <taxon>Extremus</taxon>
    </lineage>
</organism>
<evidence type="ECO:0000256" key="5">
    <source>
        <dbReference type="ARBA" id="ARBA00023136"/>
    </source>
</evidence>
<gene>
    <name evidence="7" type="ORF">LTR09_009640</name>
</gene>
<dbReference type="PANTHER" id="PTHR42038">
    <property type="match status" value="1"/>
</dbReference>
<feature type="transmembrane region" description="Helical" evidence="6">
    <location>
        <begin position="183"/>
        <end position="202"/>
    </location>
</feature>
<keyword evidence="5 6" id="KW-0472">Membrane</keyword>
<feature type="transmembrane region" description="Helical" evidence="6">
    <location>
        <begin position="149"/>
        <end position="171"/>
    </location>
</feature>
<dbReference type="Proteomes" id="UP001271007">
    <property type="component" value="Unassembled WGS sequence"/>
</dbReference>
<name>A0AAJ0D8K5_9PEZI</name>
<evidence type="ECO:0000313" key="7">
    <source>
        <dbReference type="EMBL" id="KAK3048986.1"/>
    </source>
</evidence>
<evidence type="ECO:0000256" key="3">
    <source>
        <dbReference type="ARBA" id="ARBA00022692"/>
    </source>
</evidence>
<comment type="subcellular location">
    <subcellularLocation>
        <location evidence="1">Membrane</location>
        <topology evidence="1">Multi-pass membrane protein</topology>
    </subcellularLocation>
</comment>
<dbReference type="Pfam" id="PF25129">
    <property type="entry name" value="Pyr4-TMTC"/>
    <property type="match status" value="1"/>
</dbReference>
<dbReference type="GO" id="GO:0016829">
    <property type="term" value="F:lyase activity"/>
    <property type="evidence" value="ECO:0007669"/>
    <property type="project" value="InterPro"/>
</dbReference>
<dbReference type="EMBL" id="JAWDJX010000043">
    <property type="protein sequence ID" value="KAK3048986.1"/>
    <property type="molecule type" value="Genomic_DNA"/>
</dbReference>
<evidence type="ECO:0000313" key="8">
    <source>
        <dbReference type="Proteomes" id="UP001271007"/>
    </source>
</evidence>
<dbReference type="GO" id="GO:0016020">
    <property type="term" value="C:membrane"/>
    <property type="evidence" value="ECO:0007669"/>
    <property type="project" value="UniProtKB-SubCell"/>
</dbReference>
<comment type="caution">
    <text evidence="7">The sequence shown here is derived from an EMBL/GenBank/DDBJ whole genome shotgun (WGS) entry which is preliminary data.</text>
</comment>
<feature type="transmembrane region" description="Helical" evidence="6">
    <location>
        <begin position="28"/>
        <end position="51"/>
    </location>
</feature>